<dbReference type="KEGG" id="aft:BBF96_14560"/>
<dbReference type="PANTHER" id="PTHR30093">
    <property type="entry name" value="GENERAL SECRETION PATHWAY PROTEIN G"/>
    <property type="match status" value="1"/>
</dbReference>
<accession>A0A3S9T1U7</accession>
<dbReference type="PANTHER" id="PTHR30093:SF44">
    <property type="entry name" value="TYPE II SECRETION SYSTEM CORE PROTEIN G"/>
    <property type="match status" value="1"/>
</dbReference>
<evidence type="ECO:0000256" key="4">
    <source>
        <dbReference type="ARBA" id="ARBA00022989"/>
    </source>
</evidence>
<feature type="transmembrane region" description="Helical" evidence="6">
    <location>
        <begin position="12"/>
        <end position="33"/>
    </location>
</feature>
<dbReference type="GO" id="GO:0015627">
    <property type="term" value="C:type II protein secretion system complex"/>
    <property type="evidence" value="ECO:0007669"/>
    <property type="project" value="InterPro"/>
</dbReference>
<keyword evidence="5 6" id="KW-0472">Membrane</keyword>
<name>A0A3S9T1U7_9FIRM</name>
<protein>
    <recommendedName>
        <fullName evidence="9">Prepilin-type N-terminal cleavage/methylation domain-containing protein</fullName>
    </recommendedName>
</protein>
<sequence length="125" mass="14061">MFLRRFLKSKEGFTLIELLVVLAVLGILAAVAVPRFANMQDKANLIKAKTELKQVQTAMELYYAENGEYPADEMAFNDALNTYLVSDDLNDYTFTNYQITVDGYSVQTTVDGTTITITRTNIQES</sequence>
<reference evidence="7 8" key="1">
    <citation type="submission" date="2016-07" db="EMBL/GenBank/DDBJ databases">
        <title>Genome and transcriptome analysis of iron-reducing fermentative bacteria Anoxybacter fermentans.</title>
        <authorList>
            <person name="Zeng X."/>
            <person name="Shao Z."/>
        </authorList>
    </citation>
    <scope>NUCLEOTIDE SEQUENCE [LARGE SCALE GENOMIC DNA]</scope>
    <source>
        <strain evidence="7 8">DY22613</strain>
    </source>
</reference>
<evidence type="ECO:0000256" key="6">
    <source>
        <dbReference type="SAM" id="Phobius"/>
    </source>
</evidence>
<gene>
    <name evidence="7" type="ORF">BBF96_14560</name>
</gene>
<evidence type="ECO:0000256" key="2">
    <source>
        <dbReference type="ARBA" id="ARBA00022481"/>
    </source>
</evidence>
<keyword evidence="4 6" id="KW-1133">Transmembrane helix</keyword>
<dbReference type="GO" id="GO:0016020">
    <property type="term" value="C:membrane"/>
    <property type="evidence" value="ECO:0007669"/>
    <property type="project" value="UniProtKB-SubCell"/>
</dbReference>
<dbReference type="InterPro" id="IPR012902">
    <property type="entry name" value="N_methyl_site"/>
</dbReference>
<dbReference type="PROSITE" id="PS00409">
    <property type="entry name" value="PROKAR_NTER_METHYL"/>
    <property type="match status" value="1"/>
</dbReference>
<dbReference type="Proteomes" id="UP000267250">
    <property type="component" value="Chromosome"/>
</dbReference>
<dbReference type="InterPro" id="IPR000983">
    <property type="entry name" value="Bac_GSPG_pilin"/>
</dbReference>
<evidence type="ECO:0000313" key="8">
    <source>
        <dbReference type="Proteomes" id="UP000267250"/>
    </source>
</evidence>
<dbReference type="Pfam" id="PF16732">
    <property type="entry name" value="ComP_DUS"/>
    <property type="match status" value="1"/>
</dbReference>
<dbReference type="SUPFAM" id="SSF54523">
    <property type="entry name" value="Pili subunits"/>
    <property type="match status" value="1"/>
</dbReference>
<dbReference type="PRINTS" id="PR00813">
    <property type="entry name" value="BCTERIALGSPG"/>
</dbReference>
<dbReference type="RefSeq" id="WP_127018297.1">
    <property type="nucleotide sequence ID" value="NZ_CP016379.1"/>
</dbReference>
<dbReference type="OrthoDB" id="1787073at2"/>
<dbReference type="InterPro" id="IPR031982">
    <property type="entry name" value="PilE-like"/>
</dbReference>
<dbReference type="GO" id="GO:0043683">
    <property type="term" value="P:type IV pilus assembly"/>
    <property type="evidence" value="ECO:0007669"/>
    <property type="project" value="InterPro"/>
</dbReference>
<keyword evidence="2" id="KW-0488">Methylation</keyword>
<dbReference type="NCBIfam" id="TIGR02532">
    <property type="entry name" value="IV_pilin_GFxxxE"/>
    <property type="match status" value="1"/>
</dbReference>
<dbReference type="EMBL" id="CP016379">
    <property type="protein sequence ID" value="AZR74499.1"/>
    <property type="molecule type" value="Genomic_DNA"/>
</dbReference>
<dbReference type="GO" id="GO:0015628">
    <property type="term" value="P:protein secretion by the type II secretion system"/>
    <property type="evidence" value="ECO:0007669"/>
    <property type="project" value="InterPro"/>
</dbReference>
<dbReference type="InterPro" id="IPR045584">
    <property type="entry name" value="Pilin-like"/>
</dbReference>
<evidence type="ECO:0000313" key="7">
    <source>
        <dbReference type="EMBL" id="AZR74499.1"/>
    </source>
</evidence>
<organism evidence="7 8">
    <name type="scientific">Anoxybacter fermentans</name>
    <dbReference type="NCBI Taxonomy" id="1323375"/>
    <lineage>
        <taxon>Bacteria</taxon>
        <taxon>Bacillati</taxon>
        <taxon>Bacillota</taxon>
        <taxon>Clostridia</taxon>
        <taxon>Halanaerobiales</taxon>
        <taxon>Anoxybacter</taxon>
    </lineage>
</organism>
<proteinExistence type="predicted"/>
<evidence type="ECO:0008006" key="9">
    <source>
        <dbReference type="Google" id="ProtNLM"/>
    </source>
</evidence>
<keyword evidence="8" id="KW-1185">Reference proteome</keyword>
<evidence type="ECO:0000256" key="1">
    <source>
        <dbReference type="ARBA" id="ARBA00004167"/>
    </source>
</evidence>
<comment type="subcellular location">
    <subcellularLocation>
        <location evidence="1">Membrane</location>
        <topology evidence="1">Single-pass membrane protein</topology>
    </subcellularLocation>
</comment>
<dbReference type="AlphaFoldDB" id="A0A3S9T1U7"/>
<evidence type="ECO:0000256" key="5">
    <source>
        <dbReference type="ARBA" id="ARBA00023136"/>
    </source>
</evidence>
<dbReference type="Pfam" id="PF07963">
    <property type="entry name" value="N_methyl"/>
    <property type="match status" value="1"/>
</dbReference>
<dbReference type="Gene3D" id="3.30.700.10">
    <property type="entry name" value="Glycoprotein, Type 4 Pilin"/>
    <property type="match status" value="1"/>
</dbReference>
<keyword evidence="3 6" id="KW-0812">Transmembrane</keyword>
<evidence type="ECO:0000256" key="3">
    <source>
        <dbReference type="ARBA" id="ARBA00022692"/>
    </source>
</evidence>